<evidence type="ECO:0000256" key="7">
    <source>
        <dbReference type="SAM" id="Phobius"/>
    </source>
</evidence>
<dbReference type="Pfam" id="PF00924">
    <property type="entry name" value="MS_channel_2nd"/>
    <property type="match status" value="1"/>
</dbReference>
<feature type="transmembrane region" description="Helical" evidence="7">
    <location>
        <begin position="195"/>
        <end position="215"/>
    </location>
</feature>
<dbReference type="InterPro" id="IPR006685">
    <property type="entry name" value="MscS_channel_2nd"/>
</dbReference>
<feature type="domain" description="Mechanosensitive ion channel MscS" evidence="8">
    <location>
        <begin position="217"/>
        <end position="284"/>
    </location>
</feature>
<dbReference type="InterPro" id="IPR049278">
    <property type="entry name" value="MS_channel_C"/>
</dbReference>
<dbReference type="Gene3D" id="1.10.287.1260">
    <property type="match status" value="1"/>
</dbReference>
<evidence type="ECO:0000256" key="4">
    <source>
        <dbReference type="ARBA" id="ARBA00022692"/>
    </source>
</evidence>
<evidence type="ECO:0000256" key="6">
    <source>
        <dbReference type="ARBA" id="ARBA00023136"/>
    </source>
</evidence>
<keyword evidence="3" id="KW-1003">Cell membrane</keyword>
<evidence type="ECO:0000256" key="2">
    <source>
        <dbReference type="ARBA" id="ARBA00008017"/>
    </source>
</evidence>
<dbReference type="SUPFAM" id="SSF50182">
    <property type="entry name" value="Sm-like ribonucleoproteins"/>
    <property type="match status" value="1"/>
</dbReference>
<dbReference type="Gene3D" id="2.30.30.60">
    <property type="match status" value="1"/>
</dbReference>
<feature type="transmembrane region" description="Helical" evidence="7">
    <location>
        <begin position="44"/>
        <end position="70"/>
    </location>
</feature>
<keyword evidence="6 7" id="KW-0472">Membrane</keyword>
<feature type="transmembrane region" description="Helical" evidence="7">
    <location>
        <begin position="169"/>
        <end position="189"/>
    </location>
</feature>
<dbReference type="PANTHER" id="PTHR43634">
    <property type="entry name" value="OW CONDUCTANCE MECHANOSENSITIVE CHANNEL"/>
    <property type="match status" value="1"/>
</dbReference>
<organism evidence="10">
    <name type="scientific">hydrothermal vent metagenome</name>
    <dbReference type="NCBI Taxonomy" id="652676"/>
    <lineage>
        <taxon>unclassified sequences</taxon>
        <taxon>metagenomes</taxon>
        <taxon>ecological metagenomes</taxon>
    </lineage>
</organism>
<sequence>MDKNIIIDINESKQTDFINSLDMDFPLIVQDGLNHLYMGEYGNFWAYLIFGIPMANILGAIFIVILFIFLRKLFTRFVIKFMLFFTSKTQTNLDEKIILGLKEPIRFAFIVLGMHIFFMLLFIDNSFIHLILETLILYTIFWSILSLVDTFKDYIFNYRTIDKQHSKELTSFIIKVVKIFIILTGIIIVLQNWGINVIGISTSLGIGGLIFALAAKDSASNMVSSITVLLDQSIRNGEWVKVAGIEGVVESIDMRTTKIRSFQKSLFTIPNSLVASSSIENFSRRGVRRIKLNVGLVYSTTSFDLENIVSEIRNMLKSHSKISQKETLLVNFNNFGDSSLDIFVYTFTNTSNWEQYLKIREDVHLQIIKIVERNKSSFAFPSKSIYMEESK</sequence>
<feature type="transmembrane region" description="Helical" evidence="7">
    <location>
        <begin position="105"/>
        <end position="123"/>
    </location>
</feature>
<evidence type="ECO:0000313" key="10">
    <source>
        <dbReference type="EMBL" id="SFV64954.1"/>
    </source>
</evidence>
<accession>A0A1W1CGR8</accession>
<dbReference type="SUPFAM" id="SSF82689">
    <property type="entry name" value="Mechanosensitive channel protein MscS (YggB), C-terminal domain"/>
    <property type="match status" value="1"/>
</dbReference>
<keyword evidence="4 7" id="KW-0812">Transmembrane</keyword>
<dbReference type="GO" id="GO:0055085">
    <property type="term" value="P:transmembrane transport"/>
    <property type="evidence" value="ECO:0007669"/>
    <property type="project" value="InterPro"/>
</dbReference>
<dbReference type="InterPro" id="IPR045042">
    <property type="entry name" value="YnaI-like"/>
</dbReference>
<proteinExistence type="inferred from homology"/>
<comment type="subcellular location">
    <subcellularLocation>
        <location evidence="1">Cell membrane</location>
        <topology evidence="1">Multi-pass membrane protein</topology>
    </subcellularLocation>
</comment>
<dbReference type="InterPro" id="IPR011014">
    <property type="entry name" value="MscS_channel_TM-2"/>
</dbReference>
<evidence type="ECO:0000259" key="8">
    <source>
        <dbReference type="Pfam" id="PF00924"/>
    </source>
</evidence>
<feature type="domain" description="Mechanosensitive ion channel MscS C-terminal" evidence="9">
    <location>
        <begin position="290"/>
        <end position="377"/>
    </location>
</feature>
<feature type="transmembrane region" description="Helical" evidence="7">
    <location>
        <begin position="129"/>
        <end position="148"/>
    </location>
</feature>
<dbReference type="Gene3D" id="3.30.70.100">
    <property type="match status" value="1"/>
</dbReference>
<dbReference type="GO" id="GO:0005886">
    <property type="term" value="C:plasma membrane"/>
    <property type="evidence" value="ECO:0007669"/>
    <property type="project" value="UniProtKB-SubCell"/>
</dbReference>
<reference evidence="10" key="1">
    <citation type="submission" date="2016-10" db="EMBL/GenBank/DDBJ databases">
        <authorList>
            <person name="de Groot N.N."/>
        </authorList>
    </citation>
    <scope>NUCLEOTIDE SEQUENCE</scope>
</reference>
<dbReference type="InterPro" id="IPR011066">
    <property type="entry name" value="MscS_channel_C_sf"/>
</dbReference>
<comment type="similarity">
    <text evidence="2">Belongs to the MscS (TC 1.A.23) family.</text>
</comment>
<dbReference type="InterPro" id="IPR023408">
    <property type="entry name" value="MscS_beta-dom_sf"/>
</dbReference>
<dbReference type="InterPro" id="IPR010920">
    <property type="entry name" value="LSM_dom_sf"/>
</dbReference>
<evidence type="ECO:0000256" key="1">
    <source>
        <dbReference type="ARBA" id="ARBA00004651"/>
    </source>
</evidence>
<dbReference type="AlphaFoldDB" id="A0A1W1CGR8"/>
<evidence type="ECO:0000256" key="3">
    <source>
        <dbReference type="ARBA" id="ARBA00022475"/>
    </source>
</evidence>
<dbReference type="SUPFAM" id="SSF82861">
    <property type="entry name" value="Mechanosensitive channel protein MscS (YggB), transmembrane region"/>
    <property type="match status" value="1"/>
</dbReference>
<evidence type="ECO:0000259" key="9">
    <source>
        <dbReference type="Pfam" id="PF21082"/>
    </source>
</evidence>
<name>A0A1W1CGR8_9ZZZZ</name>
<keyword evidence="5 7" id="KW-1133">Transmembrane helix</keyword>
<dbReference type="PANTHER" id="PTHR43634:SF2">
    <property type="entry name" value="LOW CONDUCTANCE MECHANOSENSITIVE CHANNEL YNAI"/>
    <property type="match status" value="1"/>
</dbReference>
<protein>
    <submittedName>
        <fullName evidence="10">Potassium efflux system KefA protein / Small-conductance mechanosensitive channel</fullName>
    </submittedName>
</protein>
<evidence type="ECO:0000256" key="5">
    <source>
        <dbReference type="ARBA" id="ARBA00022989"/>
    </source>
</evidence>
<dbReference type="Pfam" id="PF21082">
    <property type="entry name" value="MS_channel_3rd"/>
    <property type="match status" value="1"/>
</dbReference>
<dbReference type="EMBL" id="FPHG01000068">
    <property type="protein sequence ID" value="SFV64954.1"/>
    <property type="molecule type" value="Genomic_DNA"/>
</dbReference>
<gene>
    <name evidence="10" type="ORF">MNB_SV-9-1717</name>
</gene>